<dbReference type="Proteomes" id="UP000244128">
    <property type="component" value="Unassembled WGS sequence"/>
</dbReference>
<feature type="transmembrane region" description="Helical" evidence="1">
    <location>
        <begin position="20"/>
        <end position="46"/>
    </location>
</feature>
<evidence type="ECO:0000313" key="2">
    <source>
        <dbReference type="EMBL" id="PTQ72054.1"/>
    </source>
</evidence>
<dbReference type="AlphaFoldDB" id="A0A2T5HKF4"/>
<name>A0A2T5HKF4_9PROT</name>
<protein>
    <submittedName>
        <fullName evidence="2">Uncharacterized protein</fullName>
    </submittedName>
</protein>
<comment type="caution">
    <text evidence="2">The sequence shown here is derived from an EMBL/GenBank/DDBJ whole genome shotgun (WGS) entry which is preliminary data.</text>
</comment>
<dbReference type="EMBL" id="QAOI01000029">
    <property type="protein sequence ID" value="PTQ72054.1"/>
    <property type="molecule type" value="Genomic_DNA"/>
</dbReference>
<gene>
    <name evidence="2" type="ORF">C8R26_12923</name>
</gene>
<organism evidence="2 3">
    <name type="scientific">Nitrosomonas oligotropha</name>
    <dbReference type="NCBI Taxonomy" id="42354"/>
    <lineage>
        <taxon>Bacteria</taxon>
        <taxon>Pseudomonadati</taxon>
        <taxon>Pseudomonadota</taxon>
        <taxon>Betaproteobacteria</taxon>
        <taxon>Nitrosomonadales</taxon>
        <taxon>Nitrosomonadaceae</taxon>
        <taxon>Nitrosomonas</taxon>
    </lineage>
</organism>
<keyword evidence="1" id="KW-1133">Transmembrane helix</keyword>
<sequence>MATDDSFVPGSIKYDKKRTFYFRIPFLFIVDLGKISSMILFTPLFISGTASFDIAAANI</sequence>
<keyword evidence="1" id="KW-0472">Membrane</keyword>
<proteinExistence type="predicted"/>
<evidence type="ECO:0000313" key="3">
    <source>
        <dbReference type="Proteomes" id="UP000244128"/>
    </source>
</evidence>
<reference evidence="2 3" key="1">
    <citation type="submission" date="2018-04" db="EMBL/GenBank/DDBJ databases">
        <title>Active sludge and wastewater microbial communities from Klosterneuburg, Austria.</title>
        <authorList>
            <person name="Wagner M."/>
        </authorList>
    </citation>
    <scope>NUCLEOTIDE SEQUENCE [LARGE SCALE GENOMIC DNA]</scope>
    <source>
        <strain evidence="2 3">Nm49</strain>
    </source>
</reference>
<keyword evidence="1" id="KW-0812">Transmembrane</keyword>
<accession>A0A2T5HKF4</accession>
<evidence type="ECO:0000256" key="1">
    <source>
        <dbReference type="SAM" id="Phobius"/>
    </source>
</evidence>